<dbReference type="PANTHER" id="PTHR45780:SF2">
    <property type="entry name" value="ETHANOLAMINE-PHOSPHATE CYTIDYLYLTRANSFERASE"/>
    <property type="match status" value="1"/>
</dbReference>
<evidence type="ECO:0000256" key="9">
    <source>
        <dbReference type="ARBA" id="ARBA00024191"/>
    </source>
</evidence>
<keyword evidence="14" id="KW-1185">Reference proteome</keyword>
<evidence type="ECO:0000256" key="5">
    <source>
        <dbReference type="ARBA" id="ARBA00022695"/>
    </source>
</evidence>
<dbReference type="InterPro" id="IPR044608">
    <property type="entry name" value="Ect1/PCYT2"/>
</dbReference>
<evidence type="ECO:0000256" key="6">
    <source>
        <dbReference type="ARBA" id="ARBA00023098"/>
    </source>
</evidence>
<evidence type="ECO:0000313" key="14">
    <source>
        <dbReference type="Proteomes" id="UP001516464"/>
    </source>
</evidence>
<evidence type="ECO:0000256" key="1">
    <source>
        <dbReference type="ARBA" id="ARBA00005189"/>
    </source>
</evidence>
<comment type="similarity">
    <text evidence="2">Belongs to the cytidylyltransferase family.</text>
</comment>
<keyword evidence="8" id="KW-1208">Phospholipid metabolism</keyword>
<organism evidence="13 14">
    <name type="scientific">Astathelohania contejeani</name>
    <dbReference type="NCBI Taxonomy" id="164912"/>
    <lineage>
        <taxon>Eukaryota</taxon>
        <taxon>Fungi</taxon>
        <taxon>Fungi incertae sedis</taxon>
        <taxon>Microsporidia</taxon>
        <taxon>Astathelohaniidae</taxon>
        <taxon>Astathelohania</taxon>
    </lineage>
</organism>
<keyword evidence="3" id="KW-0444">Lipid biosynthesis</keyword>
<dbReference type="InterPro" id="IPR014729">
    <property type="entry name" value="Rossmann-like_a/b/a_fold"/>
</dbReference>
<evidence type="ECO:0000259" key="12">
    <source>
        <dbReference type="Pfam" id="PF01467"/>
    </source>
</evidence>
<dbReference type="Pfam" id="PF01467">
    <property type="entry name" value="CTP_transf_like"/>
    <property type="match status" value="2"/>
</dbReference>
<evidence type="ECO:0000256" key="10">
    <source>
        <dbReference type="ARBA" id="ARBA00024221"/>
    </source>
</evidence>
<dbReference type="NCBIfam" id="TIGR00125">
    <property type="entry name" value="cyt_tran_rel"/>
    <property type="match status" value="2"/>
</dbReference>
<dbReference type="InterPro" id="IPR004821">
    <property type="entry name" value="Cyt_trans-like"/>
</dbReference>
<evidence type="ECO:0000256" key="7">
    <source>
        <dbReference type="ARBA" id="ARBA00023209"/>
    </source>
</evidence>
<evidence type="ECO:0000256" key="2">
    <source>
        <dbReference type="ARBA" id="ARBA00010101"/>
    </source>
</evidence>
<dbReference type="GO" id="GO:0016779">
    <property type="term" value="F:nucleotidyltransferase activity"/>
    <property type="evidence" value="ECO:0007669"/>
    <property type="project" value="UniProtKB-KW"/>
</dbReference>
<dbReference type="PANTHER" id="PTHR45780">
    <property type="entry name" value="ETHANOLAMINE-PHOSPHATE CYTIDYLYLTRANSFERASE"/>
    <property type="match status" value="1"/>
</dbReference>
<keyword evidence="4" id="KW-0808">Transferase</keyword>
<dbReference type="Proteomes" id="UP001516464">
    <property type="component" value="Unassembled WGS sequence"/>
</dbReference>
<protein>
    <recommendedName>
        <fullName evidence="10">ethanolamine-phosphate cytidylyltransferase</fullName>
        <ecNumber evidence="10">2.7.7.14</ecNumber>
    </recommendedName>
    <alternativeName>
        <fullName evidence="11">CTP:phosphoethanolamine cytidylyltransferase</fullName>
    </alternativeName>
</protein>
<dbReference type="Gene3D" id="3.40.50.620">
    <property type="entry name" value="HUPs"/>
    <property type="match status" value="2"/>
</dbReference>
<evidence type="ECO:0000256" key="11">
    <source>
        <dbReference type="ARBA" id="ARBA00031473"/>
    </source>
</evidence>
<reference evidence="13 14" key="1">
    <citation type="submission" date="2019-01" db="EMBL/GenBank/DDBJ databases">
        <title>Genomes sequencing and comparative genomics of infectious freshwater microsporidia, Cucumispora dikerogammari and Thelohania contejeani.</title>
        <authorList>
            <person name="Cormier A."/>
            <person name="Giraud I."/>
            <person name="Wattier R."/>
            <person name="Teixeira M."/>
            <person name="Grandjean F."/>
            <person name="Rigaud T."/>
            <person name="Cordaux R."/>
        </authorList>
    </citation>
    <scope>NUCLEOTIDE SEQUENCE [LARGE SCALE GENOMIC DNA]</scope>
    <source>
        <strain evidence="13">T1</strain>
        <tissue evidence="13">Spores</tissue>
    </source>
</reference>
<name>A0ABQ7HVN4_9MICR</name>
<proteinExistence type="inferred from homology"/>
<keyword evidence="6" id="KW-0443">Lipid metabolism</keyword>
<accession>A0ABQ7HVN4</accession>
<feature type="domain" description="Cytidyltransferase-like" evidence="12">
    <location>
        <begin position="172"/>
        <end position="276"/>
    </location>
</feature>
<sequence length="312" mass="35477">MKKIWIDGCFDMFHYGHANAIRQAKADNNYVIVGVHSSEDILFNKGLPVLSCKERGEVVRACRWTGEVVEGSPYATCREVYIKYGCELVMHGNDASINTSGDDTYMEPKINNEFSEFERTEGISTTEIVGRMLLRQKAMTSPLISNELTDLQKCLLEKFALPIKERKGKVVYVDGSFDLYHAGHCSLLAMAKKQGDYLVAGIHDDIEMGKIKAPVLNFIERKLALLSNKYIDEVVDAPYYPSEEYLNKLGVNIIVCGKGADKSCYKNIGPNIQLIELDHEYNYLSSEVIIKRIIDNYIEYEKRNNIRKERGF</sequence>
<evidence type="ECO:0000256" key="3">
    <source>
        <dbReference type="ARBA" id="ARBA00022516"/>
    </source>
</evidence>
<evidence type="ECO:0000256" key="8">
    <source>
        <dbReference type="ARBA" id="ARBA00023264"/>
    </source>
</evidence>
<feature type="domain" description="Cytidyltransferase-like" evidence="12">
    <location>
        <begin position="6"/>
        <end position="130"/>
    </location>
</feature>
<evidence type="ECO:0000313" key="13">
    <source>
        <dbReference type="EMBL" id="KAF7678796.1"/>
    </source>
</evidence>
<dbReference type="SUPFAM" id="SSF52374">
    <property type="entry name" value="Nucleotidylyl transferase"/>
    <property type="match status" value="2"/>
</dbReference>
<evidence type="ECO:0000256" key="4">
    <source>
        <dbReference type="ARBA" id="ARBA00022679"/>
    </source>
</evidence>
<gene>
    <name evidence="13" type="primary">MUQ1</name>
    <name evidence="13" type="ORF">TCON_2565</name>
</gene>
<keyword evidence="5 13" id="KW-0548">Nucleotidyltransferase</keyword>
<keyword evidence="7" id="KW-0594">Phospholipid biosynthesis</keyword>
<dbReference type="EC" id="2.7.7.14" evidence="10"/>
<comment type="pathway">
    <text evidence="1">Lipid metabolism.</text>
</comment>
<comment type="caution">
    <text evidence="13">The sequence shown here is derived from an EMBL/GenBank/DDBJ whole genome shotgun (WGS) entry which is preliminary data.</text>
</comment>
<dbReference type="EMBL" id="SBIQ01000371">
    <property type="protein sequence ID" value="KAF7678796.1"/>
    <property type="molecule type" value="Genomic_DNA"/>
</dbReference>
<comment type="pathway">
    <text evidence="9">Phospholipid metabolism; phosphatidylethanolamine biosynthesis; phosphatidylethanolamine from ethanolamine: step 2/3.</text>
</comment>